<dbReference type="InterPro" id="IPR025110">
    <property type="entry name" value="AMP-bd_C"/>
</dbReference>
<dbReference type="SUPFAM" id="SSF56801">
    <property type="entry name" value="Acetyl-CoA synthetase-like"/>
    <property type="match status" value="1"/>
</dbReference>
<dbReference type="Pfam" id="PF00550">
    <property type="entry name" value="PP-binding"/>
    <property type="match status" value="1"/>
</dbReference>
<dbReference type="AlphaFoldDB" id="A0A0H5RF60"/>
<evidence type="ECO:0000313" key="3">
    <source>
        <dbReference type="EMBL" id="CRZ12683.1"/>
    </source>
</evidence>
<feature type="non-terminal residue" evidence="3">
    <location>
        <position position="236"/>
    </location>
</feature>
<dbReference type="Gene3D" id="3.30.300.30">
    <property type="match status" value="1"/>
</dbReference>
<reference evidence="3" key="1">
    <citation type="submission" date="2015-04" db="EMBL/GenBank/DDBJ databases">
        <title>The genome sequence of the plant pathogenic Rhizarian Plasmodiophora brassicae reveals insights in its biotrophic life cycle and the origin of chitin synthesis.</title>
        <authorList>
            <person name="Schwelm A."/>
            <person name="Fogelqvist J."/>
            <person name="Knaust A."/>
            <person name="Julke S."/>
            <person name="Lilja T."/>
            <person name="Dhandapani V."/>
            <person name="Bonilla-Rosso G."/>
            <person name="Karlsson M."/>
            <person name="Shevchenko A."/>
            <person name="Choi S.R."/>
            <person name="Kim H.G."/>
            <person name="Park J.Y."/>
            <person name="Lim Y.P."/>
            <person name="Ludwig-Muller J."/>
            <person name="Dixelius C."/>
        </authorList>
    </citation>
    <scope>NUCLEOTIDE SEQUENCE</scope>
    <source>
        <tissue evidence="3">Potato root galls</tissue>
    </source>
</reference>
<feature type="domain" description="Carrier" evidence="1">
    <location>
        <begin position="121"/>
        <end position="189"/>
    </location>
</feature>
<protein>
    <submittedName>
        <fullName evidence="3">Uncharacterized protein</fullName>
    </submittedName>
</protein>
<feature type="domain" description="AMP-binding enzyme C-terminal" evidence="2">
    <location>
        <begin position="20"/>
        <end position="90"/>
    </location>
</feature>
<evidence type="ECO:0000259" key="2">
    <source>
        <dbReference type="Pfam" id="PF13193"/>
    </source>
</evidence>
<proteinExistence type="predicted"/>
<dbReference type="Pfam" id="PF13193">
    <property type="entry name" value="AMP-binding_C"/>
    <property type="match status" value="1"/>
</dbReference>
<dbReference type="GO" id="GO:0044550">
    <property type="term" value="P:secondary metabolite biosynthetic process"/>
    <property type="evidence" value="ECO:0007669"/>
    <property type="project" value="TreeGrafter"/>
</dbReference>
<dbReference type="PANTHER" id="PTHR45527:SF1">
    <property type="entry name" value="FATTY ACID SYNTHASE"/>
    <property type="match status" value="1"/>
</dbReference>
<accession>A0A0H5RF60</accession>
<dbReference type="EMBL" id="HACM01012241">
    <property type="protein sequence ID" value="CRZ12683.1"/>
    <property type="molecule type" value="Transcribed_RNA"/>
</dbReference>
<dbReference type="InterPro" id="IPR009081">
    <property type="entry name" value="PP-bd_ACP"/>
</dbReference>
<organism evidence="3">
    <name type="scientific">Spongospora subterranea</name>
    <dbReference type="NCBI Taxonomy" id="70186"/>
    <lineage>
        <taxon>Eukaryota</taxon>
        <taxon>Sar</taxon>
        <taxon>Rhizaria</taxon>
        <taxon>Endomyxa</taxon>
        <taxon>Phytomyxea</taxon>
        <taxon>Plasmodiophorida</taxon>
        <taxon>Plasmodiophoridae</taxon>
        <taxon>Spongospora</taxon>
    </lineage>
</organism>
<evidence type="ECO:0000259" key="1">
    <source>
        <dbReference type="Pfam" id="PF00550"/>
    </source>
</evidence>
<dbReference type="InterPro" id="IPR036736">
    <property type="entry name" value="ACP-like_sf"/>
</dbReference>
<name>A0A0H5RF60_9EUKA</name>
<dbReference type="PANTHER" id="PTHR45527">
    <property type="entry name" value="NONRIBOSOMAL PEPTIDE SYNTHETASE"/>
    <property type="match status" value="1"/>
</dbReference>
<dbReference type="GO" id="GO:0043041">
    <property type="term" value="P:amino acid activation for nonribosomal peptide biosynthetic process"/>
    <property type="evidence" value="ECO:0007669"/>
    <property type="project" value="TreeGrafter"/>
</dbReference>
<dbReference type="Gene3D" id="1.10.1200.10">
    <property type="entry name" value="ACP-like"/>
    <property type="match status" value="1"/>
</dbReference>
<dbReference type="InterPro" id="IPR045851">
    <property type="entry name" value="AMP-bd_C_sf"/>
</dbReference>
<dbReference type="GO" id="GO:0005737">
    <property type="term" value="C:cytoplasm"/>
    <property type="evidence" value="ECO:0007669"/>
    <property type="project" value="TreeGrafter"/>
</dbReference>
<dbReference type="GO" id="GO:0031177">
    <property type="term" value="F:phosphopantetheine binding"/>
    <property type="evidence" value="ECO:0007669"/>
    <property type="project" value="TreeGrafter"/>
</dbReference>
<feature type="non-terminal residue" evidence="3">
    <location>
        <position position="1"/>
    </location>
</feature>
<dbReference type="SUPFAM" id="SSF47336">
    <property type="entry name" value="ACP-like"/>
    <property type="match status" value="1"/>
</dbReference>
<sequence length="236" mass="25416">RAQRSRSHKIHGRWVHPESIEAFLHGVPGVDRAIVMAVERDVLAALIVPDQETTITIDQIREACSGNVDPFLLPKIIIIRPSIPCTISGKPDLTQISSLLSASVHKAVPADSAVPLSISTVVRQSFSEALRVNIADIDDNDHLVHKVGLDSLTANYAIYLTVSRLGYGPTILTPADIATHPTINHLISLVHDRINSSSVSAPITDLAPSRSIPSSNPLPDSGGWSISWSWSIGMGR</sequence>